<dbReference type="EMBL" id="JABXOR010000881">
    <property type="protein sequence ID" value="NVP01333.1"/>
    <property type="molecule type" value="Genomic_DNA"/>
</dbReference>
<dbReference type="AlphaFoldDB" id="A0A850QT82"/>
<organism evidence="1 2">
    <name type="scientific">Photobacterium damselae subsp. damselae</name>
    <name type="common">Listonella damsela</name>
    <dbReference type="NCBI Taxonomy" id="85581"/>
    <lineage>
        <taxon>Bacteria</taxon>
        <taxon>Pseudomonadati</taxon>
        <taxon>Pseudomonadota</taxon>
        <taxon>Gammaproteobacteria</taxon>
        <taxon>Vibrionales</taxon>
        <taxon>Vibrionaceae</taxon>
        <taxon>Photobacterium</taxon>
    </lineage>
</organism>
<dbReference type="Proteomes" id="UP000533429">
    <property type="component" value="Unassembled WGS sequence"/>
</dbReference>
<protein>
    <recommendedName>
        <fullName evidence="3">Lipoprotein</fullName>
    </recommendedName>
</protein>
<evidence type="ECO:0000313" key="1">
    <source>
        <dbReference type="EMBL" id="NVP01333.1"/>
    </source>
</evidence>
<accession>A0A850QT82</accession>
<evidence type="ECO:0000313" key="2">
    <source>
        <dbReference type="Proteomes" id="UP000533429"/>
    </source>
</evidence>
<reference evidence="1 2" key="1">
    <citation type="submission" date="2020-06" db="EMBL/GenBank/DDBJ databases">
        <title>Photobacterium damselae subsp. damselae comparative genomics.</title>
        <authorList>
            <person name="Osorio C.R."/>
        </authorList>
    </citation>
    <scope>NUCLEOTIDE SEQUENCE [LARGE SCALE GENOMIC DNA]</scope>
    <source>
        <strain evidence="1 2">TW250/03</strain>
    </source>
</reference>
<proteinExistence type="predicted"/>
<comment type="caution">
    <text evidence="1">The sequence shown here is derived from an EMBL/GenBank/DDBJ whole genome shotgun (WGS) entry which is preliminary data.</text>
</comment>
<sequence>MYKLISIIATCIALSGCASNDLSVKTDSYSGEKVVSSEYFYSLLPVNKWSEMDRIAFKYDYVDQSNMLTLRAGYLTGAGSMTGVREGITNVYDVSFMIDGQEQTYQSTTMTNYDGLKSCNEIGICSIADGSYNSFSIPVSLLNKIQKAQTVKVKLTLGNYQKVAILKDGDD</sequence>
<name>A0A850QT82_PHODD</name>
<evidence type="ECO:0008006" key="3">
    <source>
        <dbReference type="Google" id="ProtNLM"/>
    </source>
</evidence>
<dbReference type="PROSITE" id="PS51257">
    <property type="entry name" value="PROKAR_LIPOPROTEIN"/>
    <property type="match status" value="1"/>
</dbReference>
<gene>
    <name evidence="1" type="ORF">HWA77_14045</name>
</gene>